<protein>
    <submittedName>
        <fullName evidence="1">Uncharacterized protein</fullName>
    </submittedName>
</protein>
<reference evidence="1" key="1">
    <citation type="submission" date="2022-07" db="EMBL/GenBank/DDBJ databases">
        <title>Complete Genome Sequence of the Radioresistant Bacterium Deinococcus aetherius ST0316, Isolated from the Air Dust collected in Lower Stratosphere above Japan.</title>
        <authorList>
            <person name="Satoh K."/>
            <person name="Hagiwara K."/>
            <person name="Katsumata K."/>
            <person name="Kubo A."/>
            <person name="Yokobori S."/>
            <person name="Yamagishi A."/>
            <person name="Oono Y."/>
            <person name="Narumi I."/>
        </authorList>
    </citation>
    <scope>NUCLEOTIDE SEQUENCE</scope>
    <source>
        <strain evidence="1">ST0316</strain>
    </source>
</reference>
<gene>
    <name evidence="1" type="ORF">DAETH_09520</name>
</gene>
<organism evidence="1 2">
    <name type="scientific">Deinococcus aetherius</name>
    <dbReference type="NCBI Taxonomy" id="200252"/>
    <lineage>
        <taxon>Bacteria</taxon>
        <taxon>Thermotogati</taxon>
        <taxon>Deinococcota</taxon>
        <taxon>Deinococci</taxon>
        <taxon>Deinococcales</taxon>
        <taxon>Deinococcaceae</taxon>
        <taxon>Deinococcus</taxon>
    </lineage>
</organism>
<sequence length="66" mass="6429">MACVASPRLLFSGGSAKYERKANACPSIRTRVSGAGEPEAGGVMGAFYGGGQAGSAAQVPVGAGIK</sequence>
<accession>A0ABN6REA1</accession>
<name>A0ABN6REA1_9DEIO</name>
<evidence type="ECO:0000313" key="2">
    <source>
        <dbReference type="Proteomes" id="UP001064971"/>
    </source>
</evidence>
<keyword evidence="2" id="KW-1185">Reference proteome</keyword>
<evidence type="ECO:0000313" key="1">
    <source>
        <dbReference type="EMBL" id="BDP40983.1"/>
    </source>
</evidence>
<dbReference type="EMBL" id="AP026560">
    <property type="protein sequence ID" value="BDP40983.1"/>
    <property type="molecule type" value="Genomic_DNA"/>
</dbReference>
<proteinExistence type="predicted"/>
<dbReference type="Proteomes" id="UP001064971">
    <property type="component" value="Chromosome"/>
</dbReference>